<dbReference type="PROSITE" id="PS50994">
    <property type="entry name" value="INTEGRASE"/>
    <property type="match status" value="1"/>
</dbReference>
<dbReference type="InterPro" id="IPR012337">
    <property type="entry name" value="RNaseH-like_sf"/>
</dbReference>
<dbReference type="Pfam" id="PF00665">
    <property type="entry name" value="rve"/>
    <property type="match status" value="1"/>
</dbReference>
<accession>A0A6J8DSN8</accession>
<dbReference type="PANTHER" id="PTHR37984:SF15">
    <property type="entry name" value="INTEGRASE CATALYTIC DOMAIN-CONTAINING PROTEIN"/>
    <property type="match status" value="1"/>
</dbReference>
<dbReference type="PANTHER" id="PTHR37984">
    <property type="entry name" value="PROTEIN CBG26694"/>
    <property type="match status" value="1"/>
</dbReference>
<protein>
    <recommendedName>
        <fullName evidence="1">Integrase catalytic domain-containing protein</fullName>
    </recommendedName>
</protein>
<dbReference type="EMBL" id="CACVKT020007875">
    <property type="protein sequence ID" value="CAC5411603.1"/>
    <property type="molecule type" value="Genomic_DNA"/>
</dbReference>
<dbReference type="GO" id="GO:0015074">
    <property type="term" value="P:DNA integration"/>
    <property type="evidence" value="ECO:0007669"/>
    <property type="project" value="InterPro"/>
</dbReference>
<proteinExistence type="predicted"/>
<organism evidence="2 3">
    <name type="scientific">Mytilus coruscus</name>
    <name type="common">Sea mussel</name>
    <dbReference type="NCBI Taxonomy" id="42192"/>
    <lineage>
        <taxon>Eukaryota</taxon>
        <taxon>Metazoa</taxon>
        <taxon>Spiralia</taxon>
        <taxon>Lophotrochozoa</taxon>
        <taxon>Mollusca</taxon>
        <taxon>Bivalvia</taxon>
        <taxon>Autobranchia</taxon>
        <taxon>Pteriomorphia</taxon>
        <taxon>Mytilida</taxon>
        <taxon>Mytiloidea</taxon>
        <taxon>Mytilidae</taxon>
        <taxon>Mytilinae</taxon>
        <taxon>Mytilus</taxon>
    </lineage>
</organism>
<keyword evidence="3" id="KW-1185">Reference proteome</keyword>
<dbReference type="GO" id="GO:0003676">
    <property type="term" value="F:nucleic acid binding"/>
    <property type="evidence" value="ECO:0007669"/>
    <property type="project" value="InterPro"/>
</dbReference>
<dbReference type="FunFam" id="3.30.420.10:FF:000032">
    <property type="entry name" value="Retrovirus-related Pol polyprotein from transposon 297-like Protein"/>
    <property type="match status" value="1"/>
</dbReference>
<dbReference type="AlphaFoldDB" id="A0A6J8DSN8"/>
<evidence type="ECO:0000313" key="2">
    <source>
        <dbReference type="EMBL" id="CAC5411603.1"/>
    </source>
</evidence>
<dbReference type="InterPro" id="IPR050951">
    <property type="entry name" value="Retrovirus_Pol_polyprotein"/>
</dbReference>
<dbReference type="InterPro" id="IPR036397">
    <property type="entry name" value="RNaseH_sf"/>
</dbReference>
<dbReference type="InterPro" id="IPR001584">
    <property type="entry name" value="Integrase_cat-core"/>
</dbReference>
<dbReference type="SUPFAM" id="SSF53098">
    <property type="entry name" value="Ribonuclease H-like"/>
    <property type="match status" value="1"/>
</dbReference>
<dbReference type="OrthoDB" id="10056831at2759"/>
<dbReference type="Gene3D" id="3.30.420.10">
    <property type="entry name" value="Ribonuclease H-like superfamily/Ribonuclease H"/>
    <property type="match status" value="1"/>
</dbReference>
<dbReference type="Proteomes" id="UP000507470">
    <property type="component" value="Unassembled WGS sequence"/>
</dbReference>
<feature type="domain" description="Integrase catalytic" evidence="1">
    <location>
        <begin position="28"/>
        <end position="187"/>
    </location>
</feature>
<gene>
    <name evidence="2" type="ORF">MCOR_44669</name>
</gene>
<reference evidence="2 3" key="1">
    <citation type="submission" date="2020-06" db="EMBL/GenBank/DDBJ databases">
        <authorList>
            <person name="Li R."/>
            <person name="Bekaert M."/>
        </authorList>
    </citation>
    <scope>NUCLEOTIDE SEQUENCE [LARGE SCALE GENOMIC DNA]</scope>
    <source>
        <strain evidence="3">wild</strain>
    </source>
</reference>
<sequence>MKNPLKCDRCAQSKFPNKKQKAPMGSISVGAPLDRISIDIACPLPRTVQNNKYFLTATDHFTKWTEVYPMPDQTVETCAQKILDEFIGRFGCLESLHSDQGGSFENEIFQQLCQMLAVKKTRTSARNPKGNGQCERVHRTILQILRAYLKGNQSDWDKHISCLMAAYRSNTNESTGLTPNMMMLGLNLTPQQVDPESKWEQEASLLYWITKKKPKSSAAAGPAQPSFSSIDLPVLQSALTSYFNTNPISNSSPLNLTAIPSSSDLLPTCAVCTEGEVSTELVNTRVVVAEEFNLADQIVHLYDPPSMPSPLKTSISLVPRPSLFFLPSLSENDENLMPQLLGISPVPSLSEPLASCLSADKDDPLSLQSAFIELITAVKENSSYLVTINKQLVKNHDMLEKVEIAVRGSNIVTPRSPVRSRFQPNLYRYPRSPLKRKFIPESVTIQEGKILCQNAPKEEDWWKW</sequence>
<name>A0A6J8DSN8_MYTCO</name>
<evidence type="ECO:0000259" key="1">
    <source>
        <dbReference type="PROSITE" id="PS50994"/>
    </source>
</evidence>
<evidence type="ECO:0000313" key="3">
    <source>
        <dbReference type="Proteomes" id="UP000507470"/>
    </source>
</evidence>